<dbReference type="SUPFAM" id="SSF50494">
    <property type="entry name" value="Trypsin-like serine proteases"/>
    <property type="match status" value="1"/>
</dbReference>
<evidence type="ECO:0000256" key="7">
    <source>
        <dbReference type="ARBA" id="ARBA00073244"/>
    </source>
</evidence>
<keyword evidence="3" id="KW-0721">Serine protease homolog</keyword>
<keyword evidence="13" id="KW-1185">Reference proteome</keyword>
<evidence type="ECO:0000313" key="12">
    <source>
        <dbReference type="Ensembl" id="ENSSSUP00005023185.1"/>
    </source>
</evidence>
<feature type="domain" description="Peptidase S1" evidence="11">
    <location>
        <begin position="28"/>
        <end position="258"/>
    </location>
</feature>
<feature type="chain" id="PRO_5025518714" description="Inactive serine protease 54" evidence="10">
    <location>
        <begin position="20"/>
        <end position="422"/>
    </location>
</feature>
<keyword evidence="2" id="KW-0964">Secreted</keyword>
<organism evidence="12 13">
    <name type="scientific">Suricata suricatta</name>
    <name type="common">Meerkat</name>
    <dbReference type="NCBI Taxonomy" id="37032"/>
    <lineage>
        <taxon>Eukaryota</taxon>
        <taxon>Metazoa</taxon>
        <taxon>Chordata</taxon>
        <taxon>Craniata</taxon>
        <taxon>Vertebrata</taxon>
        <taxon>Euteleostomi</taxon>
        <taxon>Mammalia</taxon>
        <taxon>Eutheria</taxon>
        <taxon>Laurasiatheria</taxon>
        <taxon>Carnivora</taxon>
        <taxon>Feliformia</taxon>
        <taxon>Herpestidae</taxon>
        <taxon>Suricata</taxon>
    </lineage>
</organism>
<evidence type="ECO:0000313" key="13">
    <source>
        <dbReference type="Proteomes" id="UP000472268"/>
    </source>
</evidence>
<dbReference type="PROSITE" id="PS51257">
    <property type="entry name" value="PROKAR_LIPOPROTEIN"/>
    <property type="match status" value="1"/>
</dbReference>
<dbReference type="CDD" id="cd00190">
    <property type="entry name" value="Tryp_SPc"/>
    <property type="match status" value="1"/>
</dbReference>
<feature type="signal peptide" evidence="10">
    <location>
        <begin position="1"/>
        <end position="19"/>
    </location>
</feature>
<accession>A0A673UPU1</accession>
<evidence type="ECO:0000256" key="2">
    <source>
        <dbReference type="ARBA" id="ARBA00022525"/>
    </source>
</evidence>
<keyword evidence="6" id="KW-0325">Glycoprotein</keyword>
<dbReference type="AlphaFoldDB" id="A0A673UPU1"/>
<dbReference type="SMART" id="SM00020">
    <property type="entry name" value="Tryp_SPc"/>
    <property type="match status" value="1"/>
</dbReference>
<proteinExistence type="predicted"/>
<dbReference type="GO" id="GO:0006508">
    <property type="term" value="P:proteolysis"/>
    <property type="evidence" value="ECO:0007669"/>
    <property type="project" value="InterPro"/>
</dbReference>
<name>A0A673UPU1_SURSU</name>
<dbReference type="Pfam" id="PF00089">
    <property type="entry name" value="Trypsin"/>
    <property type="match status" value="1"/>
</dbReference>
<evidence type="ECO:0000256" key="6">
    <source>
        <dbReference type="ARBA" id="ARBA00023180"/>
    </source>
</evidence>
<evidence type="ECO:0000256" key="3">
    <source>
        <dbReference type="ARBA" id="ARBA00022542"/>
    </source>
</evidence>
<reference evidence="12" key="3">
    <citation type="submission" date="2025-09" db="UniProtKB">
        <authorList>
            <consortium name="Ensembl"/>
        </authorList>
    </citation>
    <scope>IDENTIFICATION</scope>
</reference>
<dbReference type="PANTHER" id="PTHR24250">
    <property type="entry name" value="CHYMOTRYPSIN-RELATED"/>
    <property type="match status" value="1"/>
</dbReference>
<dbReference type="Gene3D" id="2.40.10.10">
    <property type="entry name" value="Trypsin-like serine proteases"/>
    <property type="match status" value="2"/>
</dbReference>
<dbReference type="PANTHER" id="PTHR24250:SF45">
    <property type="entry name" value="INACTIVE SERINE PROTEASE 54"/>
    <property type="match status" value="1"/>
</dbReference>
<comment type="subcellular location">
    <subcellularLocation>
        <location evidence="1">Secreted</location>
    </subcellularLocation>
</comment>
<dbReference type="OMA" id="TDTAMQF"/>
<evidence type="ECO:0000259" key="11">
    <source>
        <dbReference type="PROSITE" id="PS50240"/>
    </source>
</evidence>
<dbReference type="InterPro" id="IPR001254">
    <property type="entry name" value="Trypsin_dom"/>
</dbReference>
<dbReference type="GO" id="GO:0004252">
    <property type="term" value="F:serine-type endopeptidase activity"/>
    <property type="evidence" value="ECO:0007669"/>
    <property type="project" value="InterPro"/>
</dbReference>
<keyword evidence="5" id="KW-1015">Disulfide bond</keyword>
<reference evidence="12 13" key="1">
    <citation type="submission" date="2019-05" db="EMBL/GenBank/DDBJ databases">
        <title>A Chromosome-scale Meerkat (S. suricatta) Genome Assembly.</title>
        <authorList>
            <person name="Dudchenko O."/>
            <person name="Lieberman Aiden E."/>
            <person name="Tung J."/>
            <person name="Barreiro L.B."/>
            <person name="Clutton-Brock T.H."/>
        </authorList>
    </citation>
    <scope>NUCLEOTIDE SEQUENCE [LARGE SCALE GENOMIC DNA]</scope>
</reference>
<feature type="region of interest" description="Disordered" evidence="9">
    <location>
        <begin position="309"/>
        <end position="367"/>
    </location>
</feature>
<gene>
    <name evidence="12" type="primary">PRSS54</name>
</gene>
<sequence length="422" mass="47109">MAEMRRMLLVLLYISHSSASCGVQEINVMETSEEGLVKDKEFPWVVSLQDSQYTHLAFGSILSEFWIISIASALQNRKDAIVMVGIAKMDARVIAHEEYPVNTIIIHEDFDNETMNNNIALLKTDTAMEFSNLVQPICFLGRKLHMPPALQNCWVAGWNPTSATGNHMTMSILRKISVKDINMCPLHKLKKTGCGNHIEQETDAVCLGDPGNPMICQLQQLNLWVLRGLLSHGGEKCPGFFMYIKVEDYSDWIMFKTEKTSRPLSSFHHWVNSLSSPSYKAHFAITKRKHSGLGQAGWSQAYSKGQKKATVHSLPAKSSRKSPNARGKGLKELSRSSVAARQKKTTVRSLPAKSSRKSPNTWGKGLKELGKSSVAAGQPMYYDYYGGDSEEGARPISGQNRLHQPQEIILFFFVLLFSCHGS</sequence>
<protein>
    <recommendedName>
        <fullName evidence="7">Inactive serine protease 54</fullName>
    </recommendedName>
    <alternativeName>
        <fullName evidence="8">Plasma kallikrein-like protein 4</fullName>
    </alternativeName>
</protein>
<keyword evidence="4 10" id="KW-0732">Signal</keyword>
<dbReference type="Ensembl" id="ENSSSUT00005026557.1">
    <property type="protein sequence ID" value="ENSSSUP00005023185.1"/>
    <property type="gene ID" value="ENSSSUG00005015135.1"/>
</dbReference>
<evidence type="ECO:0000256" key="5">
    <source>
        <dbReference type="ARBA" id="ARBA00023157"/>
    </source>
</evidence>
<dbReference type="InterPro" id="IPR043504">
    <property type="entry name" value="Peptidase_S1_PA_chymotrypsin"/>
</dbReference>
<evidence type="ECO:0000256" key="1">
    <source>
        <dbReference type="ARBA" id="ARBA00004613"/>
    </source>
</evidence>
<evidence type="ECO:0000256" key="4">
    <source>
        <dbReference type="ARBA" id="ARBA00022729"/>
    </source>
</evidence>
<evidence type="ECO:0000256" key="10">
    <source>
        <dbReference type="SAM" id="SignalP"/>
    </source>
</evidence>
<dbReference type="GO" id="GO:0005576">
    <property type="term" value="C:extracellular region"/>
    <property type="evidence" value="ECO:0007669"/>
    <property type="project" value="UniProtKB-SubCell"/>
</dbReference>
<dbReference type="InterPro" id="IPR009003">
    <property type="entry name" value="Peptidase_S1_PA"/>
</dbReference>
<dbReference type="Proteomes" id="UP000472268">
    <property type="component" value="Chromosome 16"/>
</dbReference>
<dbReference type="FunFam" id="2.40.10.10:FF:000125">
    <property type="entry name" value="inactive serine protease 54"/>
    <property type="match status" value="1"/>
</dbReference>
<evidence type="ECO:0000256" key="8">
    <source>
        <dbReference type="ARBA" id="ARBA00081593"/>
    </source>
</evidence>
<reference evidence="12" key="2">
    <citation type="submission" date="2025-08" db="UniProtKB">
        <authorList>
            <consortium name="Ensembl"/>
        </authorList>
    </citation>
    <scope>IDENTIFICATION</scope>
</reference>
<evidence type="ECO:0000256" key="9">
    <source>
        <dbReference type="SAM" id="MobiDB-lite"/>
    </source>
</evidence>
<dbReference type="PROSITE" id="PS50240">
    <property type="entry name" value="TRYPSIN_DOM"/>
    <property type="match status" value="1"/>
</dbReference>